<dbReference type="RefSeq" id="WP_006427191.1">
    <property type="nucleotide sequence ID" value="NZ_CAXVIO010000009.1"/>
</dbReference>
<dbReference type="Gene3D" id="3.90.550.10">
    <property type="entry name" value="Spore Coat Polysaccharide Biosynthesis Protein SpsA, Chain A"/>
    <property type="match status" value="1"/>
</dbReference>
<dbReference type="Proteomes" id="UP000446719">
    <property type="component" value="Unassembled WGS sequence"/>
</dbReference>
<proteinExistence type="predicted"/>
<dbReference type="Pfam" id="PF00535">
    <property type="entry name" value="Glycos_transf_2"/>
    <property type="match status" value="1"/>
</dbReference>
<evidence type="ECO:0000256" key="2">
    <source>
        <dbReference type="ARBA" id="ARBA00022679"/>
    </source>
</evidence>
<keyword evidence="1" id="KW-0328">Glycosyltransferase</keyword>
<dbReference type="GeneID" id="93138136"/>
<evidence type="ECO:0000259" key="3">
    <source>
        <dbReference type="Pfam" id="PF00535"/>
    </source>
</evidence>
<keyword evidence="2 4" id="KW-0808">Transferase</keyword>
<feature type="domain" description="Glycosyltransferase 2-like" evidence="3">
    <location>
        <begin position="6"/>
        <end position="132"/>
    </location>
</feature>
<sequence>MNTMISIIIPVYKVEKYLDKCIKSIVSQTYSNLEIILVDDGSPDKSGLICDKWATLDSRIRVVHQKNAGAGAARNVALKLAQGEFISFVDSDDYLSVNMFKNLLSYFEEDIDIVECEFISVEEDDVLFIDEKSVQARVFSSEEAMREHIADHYFRQLIWNKLYRRSCIKNVYFPEGKKIDDEFWMYKVIGRAKQLVHCNEKLYAYRQQDNSVMHMLKPENRIQAIEAKGYRHQYIKEKFPRLTLMSYDCLVMSCIYQIQRVYRTGTKDDVQKVLEYSKKVLRENEFKKRKFRGIHEKQEIWVSMAEISLAFTCRIRNLLKIGL</sequence>
<name>A0A845KPC1_9FIRM</name>
<reference evidence="4 5" key="1">
    <citation type="journal article" date="2019" name="Nat. Med.">
        <title>A library of human gut bacterial isolates paired with longitudinal multiomics data enables mechanistic microbiome research.</title>
        <authorList>
            <person name="Poyet M."/>
            <person name="Groussin M."/>
            <person name="Gibbons S.M."/>
            <person name="Avila-Pacheco J."/>
            <person name="Jiang X."/>
            <person name="Kearney S.M."/>
            <person name="Perrotta A.R."/>
            <person name="Berdy B."/>
            <person name="Zhao S."/>
            <person name="Lieberman T.D."/>
            <person name="Swanson P.K."/>
            <person name="Smith M."/>
            <person name="Roesemann S."/>
            <person name="Alexander J.E."/>
            <person name="Rich S.A."/>
            <person name="Livny J."/>
            <person name="Vlamakis H."/>
            <person name="Clish C."/>
            <person name="Bullock K."/>
            <person name="Deik A."/>
            <person name="Scott J."/>
            <person name="Pierce K.A."/>
            <person name="Xavier R.J."/>
            <person name="Alm E.J."/>
        </authorList>
    </citation>
    <scope>NUCLEOTIDE SEQUENCE [LARGE SCALE GENOMIC DNA]</scope>
    <source>
        <strain evidence="4 5">BIOML-A7</strain>
    </source>
</reference>
<organism evidence="4 5">
    <name type="scientific">Dorea longicatena</name>
    <dbReference type="NCBI Taxonomy" id="88431"/>
    <lineage>
        <taxon>Bacteria</taxon>
        <taxon>Bacillati</taxon>
        <taxon>Bacillota</taxon>
        <taxon>Clostridia</taxon>
        <taxon>Lachnospirales</taxon>
        <taxon>Lachnospiraceae</taxon>
        <taxon>Dorea</taxon>
    </lineage>
</organism>
<dbReference type="InterPro" id="IPR029044">
    <property type="entry name" value="Nucleotide-diphossugar_trans"/>
</dbReference>
<dbReference type="EMBL" id="WWSB01000013">
    <property type="protein sequence ID" value="MZK18561.1"/>
    <property type="molecule type" value="Genomic_DNA"/>
</dbReference>
<gene>
    <name evidence="4" type="ORF">GT565_10650</name>
</gene>
<dbReference type="CDD" id="cd00761">
    <property type="entry name" value="Glyco_tranf_GTA_type"/>
    <property type="match status" value="1"/>
</dbReference>
<accession>A0A845KPC1</accession>
<protein>
    <submittedName>
        <fullName evidence="4">Glycosyltransferase</fullName>
    </submittedName>
</protein>
<dbReference type="PANTHER" id="PTHR22916">
    <property type="entry name" value="GLYCOSYLTRANSFERASE"/>
    <property type="match status" value="1"/>
</dbReference>
<dbReference type="AlphaFoldDB" id="A0A845KPC1"/>
<evidence type="ECO:0000256" key="1">
    <source>
        <dbReference type="ARBA" id="ARBA00022676"/>
    </source>
</evidence>
<evidence type="ECO:0000313" key="4">
    <source>
        <dbReference type="EMBL" id="MZK18561.1"/>
    </source>
</evidence>
<dbReference type="InterPro" id="IPR001173">
    <property type="entry name" value="Glyco_trans_2-like"/>
</dbReference>
<dbReference type="PANTHER" id="PTHR22916:SF51">
    <property type="entry name" value="GLYCOSYLTRANSFERASE EPSH-RELATED"/>
    <property type="match status" value="1"/>
</dbReference>
<dbReference type="GO" id="GO:0016757">
    <property type="term" value="F:glycosyltransferase activity"/>
    <property type="evidence" value="ECO:0007669"/>
    <property type="project" value="UniProtKB-KW"/>
</dbReference>
<dbReference type="SUPFAM" id="SSF53448">
    <property type="entry name" value="Nucleotide-diphospho-sugar transferases"/>
    <property type="match status" value="1"/>
</dbReference>
<comment type="caution">
    <text evidence="4">The sequence shown here is derived from an EMBL/GenBank/DDBJ whole genome shotgun (WGS) entry which is preliminary data.</text>
</comment>
<evidence type="ECO:0000313" key="5">
    <source>
        <dbReference type="Proteomes" id="UP000446719"/>
    </source>
</evidence>